<dbReference type="EMBL" id="BK032872">
    <property type="protein sequence ID" value="DAF65066.1"/>
    <property type="molecule type" value="Genomic_DNA"/>
</dbReference>
<sequence length="34" mass="3630">MHPVGKTWLTFGYENPADIVGGMGEIEVVSPAVQ</sequence>
<organism evidence="1">
    <name type="scientific">Podoviridae sp. ct2iq11</name>
    <dbReference type="NCBI Taxonomy" id="2827720"/>
    <lineage>
        <taxon>Viruses</taxon>
        <taxon>Duplodnaviria</taxon>
        <taxon>Heunggongvirae</taxon>
        <taxon>Uroviricota</taxon>
        <taxon>Caudoviricetes</taxon>
    </lineage>
</organism>
<evidence type="ECO:0000313" key="1">
    <source>
        <dbReference type="EMBL" id="DAF65066.1"/>
    </source>
</evidence>
<reference evidence="1" key="1">
    <citation type="journal article" date="2021" name="Proc. Natl. Acad. Sci. U.S.A.">
        <title>A Catalog of Tens of Thousands of Viruses from Human Metagenomes Reveals Hidden Associations with Chronic Diseases.</title>
        <authorList>
            <person name="Tisza M.J."/>
            <person name="Buck C.B."/>
        </authorList>
    </citation>
    <scope>NUCLEOTIDE SEQUENCE</scope>
    <source>
        <strain evidence="1">Ct2iq11</strain>
    </source>
</reference>
<name>A0A8S5TPJ5_9CAUD</name>
<accession>A0A8S5TPJ5</accession>
<protein>
    <submittedName>
        <fullName evidence="1">Uncharacterized protein</fullName>
    </submittedName>
</protein>
<proteinExistence type="predicted"/>